<gene>
    <name evidence="6" type="ORF">NSCI0253_LOCUS22588</name>
</gene>
<feature type="transmembrane region" description="Helical" evidence="5">
    <location>
        <begin position="6"/>
        <end position="24"/>
    </location>
</feature>
<keyword evidence="4 5" id="KW-0472">Membrane</keyword>
<dbReference type="AlphaFoldDB" id="A0A7S1F6R7"/>
<keyword evidence="2 5" id="KW-0812">Transmembrane</keyword>
<evidence type="ECO:0000256" key="1">
    <source>
        <dbReference type="ARBA" id="ARBA00004141"/>
    </source>
</evidence>
<comment type="subcellular location">
    <subcellularLocation>
        <location evidence="1">Membrane</location>
        <topology evidence="1">Multi-pass membrane protein</topology>
    </subcellularLocation>
</comment>
<dbReference type="InterPro" id="IPR005496">
    <property type="entry name" value="Integral_membrane_TerC"/>
</dbReference>
<evidence type="ECO:0000313" key="6">
    <source>
        <dbReference type="EMBL" id="CAD8848238.1"/>
    </source>
</evidence>
<evidence type="ECO:0008006" key="7">
    <source>
        <dbReference type="Google" id="ProtNLM"/>
    </source>
</evidence>
<evidence type="ECO:0000256" key="5">
    <source>
        <dbReference type="SAM" id="Phobius"/>
    </source>
</evidence>
<feature type="transmembrane region" description="Helical" evidence="5">
    <location>
        <begin position="79"/>
        <end position="101"/>
    </location>
</feature>
<evidence type="ECO:0000256" key="4">
    <source>
        <dbReference type="ARBA" id="ARBA00023136"/>
    </source>
</evidence>
<protein>
    <recommendedName>
        <fullName evidence="7">Tellurium resistance protein TerC</fullName>
    </recommendedName>
</protein>
<dbReference type="Pfam" id="PF03741">
    <property type="entry name" value="TerC"/>
    <property type="match status" value="1"/>
</dbReference>
<dbReference type="EMBL" id="HBFQ01032094">
    <property type="protein sequence ID" value="CAD8848238.1"/>
    <property type="molecule type" value="Transcribed_RNA"/>
</dbReference>
<feature type="transmembrane region" description="Helical" evidence="5">
    <location>
        <begin position="113"/>
        <end position="130"/>
    </location>
</feature>
<dbReference type="PANTHER" id="PTHR30238">
    <property type="entry name" value="MEMBRANE BOUND PREDICTED REDOX MODULATOR"/>
    <property type="match status" value="1"/>
</dbReference>
<accession>A0A7S1F6R7</accession>
<dbReference type="GO" id="GO:0016020">
    <property type="term" value="C:membrane"/>
    <property type="evidence" value="ECO:0007669"/>
    <property type="project" value="UniProtKB-SubCell"/>
</dbReference>
<keyword evidence="3 5" id="KW-1133">Transmembrane helix</keyword>
<feature type="transmembrane region" description="Helical" evidence="5">
    <location>
        <begin position="276"/>
        <end position="294"/>
    </location>
</feature>
<sequence>MAEDGVVIFVWAVFVVTVSVASVVDQCFISYRTPGPVVGGEKPHATAAYGRQISFWLIVGAFFNVFLWISLGTSAAGNWFYGYVLEYLLSFDNLFVFQLVFKAYSTPPLQVDRALFYGIGAAVILRLVFFDVGTEVMTLGVWADVLFGSALVYSGVQTLQNSDDEESDPRENILVRSLAKLLPVHDRYSSEPLFFVRIPKTARIPTWTCPEAGAVGNVDKTVVGEQDSDSGRTSDWKVTPLMLVVITLGIVDVIFAVDSVTAKLSSITDFSPRLNFFLNITSSAMAMFVLRGLYTLVDALVKMFRFLNYGVGLVLILIGLKVSASQWFQVGQFMSCATILLVLLFSIIVSAISPDSEDAPEASAPNGISLVERHSAWQPLDAK</sequence>
<feature type="transmembrane region" description="Helical" evidence="5">
    <location>
        <begin position="238"/>
        <end position="256"/>
    </location>
</feature>
<proteinExistence type="predicted"/>
<organism evidence="6">
    <name type="scientific">Noctiluca scintillans</name>
    <name type="common">Sea sparkle</name>
    <name type="synonym">Red tide dinoflagellate</name>
    <dbReference type="NCBI Taxonomy" id="2966"/>
    <lineage>
        <taxon>Eukaryota</taxon>
        <taxon>Sar</taxon>
        <taxon>Alveolata</taxon>
        <taxon>Dinophyceae</taxon>
        <taxon>Noctilucales</taxon>
        <taxon>Noctilucaceae</taxon>
        <taxon>Noctiluca</taxon>
    </lineage>
</organism>
<feature type="transmembrane region" description="Helical" evidence="5">
    <location>
        <begin position="53"/>
        <end position="73"/>
    </location>
</feature>
<dbReference type="PANTHER" id="PTHR30238:SF0">
    <property type="entry name" value="THYLAKOID MEMBRANE PROTEIN TERC, CHLOROPLASTIC"/>
    <property type="match status" value="1"/>
</dbReference>
<name>A0A7S1F6R7_NOCSC</name>
<feature type="transmembrane region" description="Helical" evidence="5">
    <location>
        <begin position="306"/>
        <end position="324"/>
    </location>
</feature>
<reference evidence="6" key="1">
    <citation type="submission" date="2021-01" db="EMBL/GenBank/DDBJ databases">
        <authorList>
            <person name="Corre E."/>
            <person name="Pelletier E."/>
            <person name="Niang G."/>
            <person name="Scheremetjew M."/>
            <person name="Finn R."/>
            <person name="Kale V."/>
            <person name="Holt S."/>
            <person name="Cochrane G."/>
            <person name="Meng A."/>
            <person name="Brown T."/>
            <person name="Cohen L."/>
        </authorList>
    </citation>
    <scope>NUCLEOTIDE SEQUENCE</scope>
</reference>
<evidence type="ECO:0000256" key="3">
    <source>
        <dbReference type="ARBA" id="ARBA00022989"/>
    </source>
</evidence>
<feature type="transmembrane region" description="Helical" evidence="5">
    <location>
        <begin position="330"/>
        <end position="352"/>
    </location>
</feature>
<evidence type="ECO:0000256" key="2">
    <source>
        <dbReference type="ARBA" id="ARBA00022692"/>
    </source>
</evidence>